<evidence type="ECO:0000313" key="3">
    <source>
        <dbReference type="EMBL" id="SFK04772.1"/>
    </source>
</evidence>
<evidence type="ECO:0000313" key="4">
    <source>
        <dbReference type="Proteomes" id="UP000323300"/>
    </source>
</evidence>
<dbReference type="PANTHER" id="PTHR23028:SF53">
    <property type="entry name" value="ACYL_TRANSF_3 DOMAIN-CONTAINING PROTEIN"/>
    <property type="match status" value="1"/>
</dbReference>
<evidence type="ECO:0000259" key="2">
    <source>
        <dbReference type="Pfam" id="PF01757"/>
    </source>
</evidence>
<feature type="transmembrane region" description="Helical" evidence="1">
    <location>
        <begin position="174"/>
        <end position="192"/>
    </location>
</feature>
<feature type="domain" description="Acyltransferase 3" evidence="2">
    <location>
        <begin position="5"/>
        <end position="309"/>
    </location>
</feature>
<dbReference type="GO" id="GO:0016020">
    <property type="term" value="C:membrane"/>
    <property type="evidence" value="ECO:0007669"/>
    <property type="project" value="TreeGrafter"/>
</dbReference>
<dbReference type="AlphaFoldDB" id="A0A1I3WBD4"/>
<dbReference type="OrthoDB" id="9767863at2"/>
<proteinExistence type="predicted"/>
<feature type="transmembrane region" description="Helical" evidence="1">
    <location>
        <begin position="230"/>
        <end position="247"/>
    </location>
</feature>
<dbReference type="Pfam" id="PF01757">
    <property type="entry name" value="Acyl_transf_3"/>
    <property type="match status" value="1"/>
</dbReference>
<keyword evidence="1" id="KW-1133">Transmembrane helix</keyword>
<dbReference type="GO" id="GO:0016747">
    <property type="term" value="F:acyltransferase activity, transferring groups other than amino-acyl groups"/>
    <property type="evidence" value="ECO:0007669"/>
    <property type="project" value="InterPro"/>
</dbReference>
<sequence>MNKLYGIQYLRGFAALAVVVFHAAERAGHHFTIGAAGVDVFFVISGFIMWVIADGKALTPAKFMADRLKRIAPPYWIVTLIMVMGGLAGLFPNLVLTWQHVLGSLFFIPSRSPSDGQVWPVLVQGWTLNYEMLFYAVFALSLLLPGRWRLPAMAAVFVSLTLSGILFAPQDPVLATYTRPIVLEFLLGAFIGKWWLTGRLPAPAFGAAAIAAGLGGFALIGITGMDFDEWLCGPLAGALVAGVLILERGGMLRRSAVLSYLGDSSYSVYLWHTLAISVVVKFGNLLSVPSPQLVVAGVVFGVALGAAAYELVEKPIARMVKGNLRWPGRKTALQGSSAGGRG</sequence>
<dbReference type="InterPro" id="IPR050879">
    <property type="entry name" value="Acyltransferase_3"/>
</dbReference>
<dbReference type="Proteomes" id="UP000323300">
    <property type="component" value="Unassembled WGS sequence"/>
</dbReference>
<feature type="transmembrane region" description="Helical" evidence="1">
    <location>
        <begin position="150"/>
        <end position="168"/>
    </location>
</feature>
<accession>A0A1I3WBD4</accession>
<organism evidence="3 4">
    <name type="scientific">Neomesorhizobium albiziae</name>
    <dbReference type="NCBI Taxonomy" id="335020"/>
    <lineage>
        <taxon>Bacteria</taxon>
        <taxon>Pseudomonadati</taxon>
        <taxon>Pseudomonadota</taxon>
        <taxon>Alphaproteobacteria</taxon>
        <taxon>Hyphomicrobiales</taxon>
        <taxon>Phyllobacteriaceae</taxon>
        <taxon>Neomesorhizobium</taxon>
    </lineage>
</organism>
<feature type="transmembrane region" description="Helical" evidence="1">
    <location>
        <begin position="30"/>
        <end position="53"/>
    </location>
</feature>
<name>A0A1I3WBD4_9HYPH</name>
<feature type="transmembrane region" description="Helical" evidence="1">
    <location>
        <begin position="118"/>
        <end position="143"/>
    </location>
</feature>
<feature type="transmembrane region" description="Helical" evidence="1">
    <location>
        <begin position="204"/>
        <end position="224"/>
    </location>
</feature>
<keyword evidence="4" id="KW-1185">Reference proteome</keyword>
<dbReference type="PANTHER" id="PTHR23028">
    <property type="entry name" value="ACETYLTRANSFERASE"/>
    <property type="match status" value="1"/>
</dbReference>
<keyword evidence="1" id="KW-0472">Membrane</keyword>
<dbReference type="EMBL" id="FOSL01000002">
    <property type="protein sequence ID" value="SFK04772.1"/>
    <property type="molecule type" value="Genomic_DNA"/>
</dbReference>
<dbReference type="GO" id="GO:0000271">
    <property type="term" value="P:polysaccharide biosynthetic process"/>
    <property type="evidence" value="ECO:0007669"/>
    <property type="project" value="TreeGrafter"/>
</dbReference>
<keyword evidence="1" id="KW-0812">Transmembrane</keyword>
<feature type="transmembrane region" description="Helical" evidence="1">
    <location>
        <begin position="74"/>
        <end position="98"/>
    </location>
</feature>
<gene>
    <name evidence="3" type="ORF">SAMN04488498_10297</name>
</gene>
<feature type="transmembrane region" description="Helical" evidence="1">
    <location>
        <begin position="7"/>
        <end position="24"/>
    </location>
</feature>
<feature type="transmembrane region" description="Helical" evidence="1">
    <location>
        <begin position="293"/>
        <end position="312"/>
    </location>
</feature>
<dbReference type="InterPro" id="IPR002656">
    <property type="entry name" value="Acyl_transf_3_dom"/>
</dbReference>
<evidence type="ECO:0000256" key="1">
    <source>
        <dbReference type="SAM" id="Phobius"/>
    </source>
</evidence>
<protein>
    <submittedName>
        <fullName evidence="3">Exopolysaccharide production protein ExoZ</fullName>
    </submittedName>
</protein>
<dbReference type="RefSeq" id="WP_149758599.1">
    <property type="nucleotide sequence ID" value="NZ_BSPE01000028.1"/>
</dbReference>
<reference evidence="3 4" key="1">
    <citation type="submission" date="2016-10" db="EMBL/GenBank/DDBJ databases">
        <authorList>
            <person name="Varghese N."/>
            <person name="Submissions S."/>
        </authorList>
    </citation>
    <scope>NUCLEOTIDE SEQUENCE [LARGE SCALE GENOMIC DNA]</scope>
    <source>
        <strain evidence="3 4">DSM 21822</strain>
    </source>
</reference>